<keyword evidence="1" id="KW-0472">Membrane</keyword>
<comment type="caution">
    <text evidence="2">The sequence shown here is derived from an EMBL/GenBank/DDBJ whole genome shotgun (WGS) entry which is preliminary data.</text>
</comment>
<dbReference type="RefSeq" id="WP_307493387.1">
    <property type="nucleotide sequence ID" value="NZ_JAUSSY010000024.1"/>
</dbReference>
<keyword evidence="1" id="KW-0812">Transmembrane</keyword>
<gene>
    <name evidence="2" type="ORF">J2T22_004216</name>
</gene>
<reference evidence="2 3" key="1">
    <citation type="submission" date="2023-07" db="EMBL/GenBank/DDBJ databases">
        <title>Sorghum-associated microbial communities from plants grown in Nebraska, USA.</title>
        <authorList>
            <person name="Schachtman D."/>
        </authorList>
    </citation>
    <scope>NUCLEOTIDE SEQUENCE [LARGE SCALE GENOMIC DNA]</scope>
    <source>
        <strain evidence="2 3">DS994</strain>
    </source>
</reference>
<feature type="transmembrane region" description="Helical" evidence="1">
    <location>
        <begin position="134"/>
        <end position="154"/>
    </location>
</feature>
<feature type="transmembrane region" description="Helical" evidence="1">
    <location>
        <begin position="48"/>
        <end position="66"/>
    </location>
</feature>
<evidence type="ECO:0000313" key="2">
    <source>
        <dbReference type="EMBL" id="MDQ0121003.1"/>
    </source>
</evidence>
<feature type="transmembrane region" description="Helical" evidence="1">
    <location>
        <begin position="186"/>
        <end position="204"/>
    </location>
</feature>
<proteinExistence type="predicted"/>
<protein>
    <recommendedName>
        <fullName evidence="4">DUF4386 family protein</fullName>
    </recommendedName>
</protein>
<evidence type="ECO:0000256" key="1">
    <source>
        <dbReference type="SAM" id="Phobius"/>
    </source>
</evidence>
<feature type="transmembrane region" description="Helical" evidence="1">
    <location>
        <begin position="161"/>
        <end position="180"/>
    </location>
</feature>
<feature type="transmembrane region" description="Helical" evidence="1">
    <location>
        <begin position="73"/>
        <end position="96"/>
    </location>
</feature>
<keyword evidence="3" id="KW-1185">Reference proteome</keyword>
<keyword evidence="1" id="KW-1133">Transmembrane helix</keyword>
<name>A0ABT9UMW8_9MICC</name>
<dbReference type="Proteomes" id="UP001226389">
    <property type="component" value="Unassembled WGS sequence"/>
</dbReference>
<dbReference type="EMBL" id="JAUSSY010000024">
    <property type="protein sequence ID" value="MDQ0121003.1"/>
    <property type="molecule type" value="Genomic_DNA"/>
</dbReference>
<evidence type="ECO:0008006" key="4">
    <source>
        <dbReference type="Google" id="ProtNLM"/>
    </source>
</evidence>
<evidence type="ECO:0000313" key="3">
    <source>
        <dbReference type="Proteomes" id="UP001226389"/>
    </source>
</evidence>
<sequence>MTITPSKLTGAAGAAAIASGLLYGAIQFVHPAEEVANVTGSTWAIVHYLTVAMGVLGLAGITAMYLKQVKETGLLGLSGFLLLALFYLTVIANSFVEAFVLPPLAEQAPDVATDILGIFGGTAADGSLGPYEGISTFAFAIYFLGGLTFGLAVFRARILARWAGILLAAGSVSTALLPLFPHAVGRFAALPVGIAVAWLGYSLWVSERQTDDFPAAGTVTAGRGRTLAQ</sequence>
<organism evidence="2 3">
    <name type="scientific">Pseudarthrobacter defluvii</name>
    <dbReference type="NCBI Taxonomy" id="410837"/>
    <lineage>
        <taxon>Bacteria</taxon>
        <taxon>Bacillati</taxon>
        <taxon>Actinomycetota</taxon>
        <taxon>Actinomycetes</taxon>
        <taxon>Micrococcales</taxon>
        <taxon>Micrococcaceae</taxon>
        <taxon>Pseudarthrobacter</taxon>
    </lineage>
</organism>
<accession>A0ABT9UMW8</accession>